<proteinExistence type="predicted"/>
<feature type="chain" id="PRO_5018062978" description="Secreted protein" evidence="1">
    <location>
        <begin position="23"/>
        <end position="134"/>
    </location>
</feature>
<dbReference type="Proteomes" id="UP000277580">
    <property type="component" value="Unassembled WGS sequence"/>
</dbReference>
<dbReference type="InParanoid" id="A0A3N4KIP7"/>
<name>A0A3N4KIP7_9PEZI</name>
<reference evidence="2 3" key="1">
    <citation type="journal article" date="2018" name="Nat. Ecol. Evol.">
        <title>Pezizomycetes genomes reveal the molecular basis of ectomycorrhizal truffle lifestyle.</title>
        <authorList>
            <person name="Murat C."/>
            <person name="Payen T."/>
            <person name="Noel B."/>
            <person name="Kuo A."/>
            <person name="Morin E."/>
            <person name="Chen J."/>
            <person name="Kohler A."/>
            <person name="Krizsan K."/>
            <person name="Balestrini R."/>
            <person name="Da Silva C."/>
            <person name="Montanini B."/>
            <person name="Hainaut M."/>
            <person name="Levati E."/>
            <person name="Barry K.W."/>
            <person name="Belfiori B."/>
            <person name="Cichocki N."/>
            <person name="Clum A."/>
            <person name="Dockter R.B."/>
            <person name="Fauchery L."/>
            <person name="Guy J."/>
            <person name="Iotti M."/>
            <person name="Le Tacon F."/>
            <person name="Lindquist E.A."/>
            <person name="Lipzen A."/>
            <person name="Malagnac F."/>
            <person name="Mello A."/>
            <person name="Molinier V."/>
            <person name="Miyauchi S."/>
            <person name="Poulain J."/>
            <person name="Riccioni C."/>
            <person name="Rubini A."/>
            <person name="Sitrit Y."/>
            <person name="Splivallo R."/>
            <person name="Traeger S."/>
            <person name="Wang M."/>
            <person name="Zifcakova L."/>
            <person name="Wipf D."/>
            <person name="Zambonelli A."/>
            <person name="Paolocci F."/>
            <person name="Nowrousian M."/>
            <person name="Ottonello S."/>
            <person name="Baldrian P."/>
            <person name="Spatafora J.W."/>
            <person name="Henrissat B."/>
            <person name="Nagy L.G."/>
            <person name="Aury J.M."/>
            <person name="Wincker P."/>
            <person name="Grigoriev I.V."/>
            <person name="Bonfante P."/>
            <person name="Martin F.M."/>
        </authorList>
    </citation>
    <scope>NUCLEOTIDE SEQUENCE [LARGE SCALE GENOMIC DNA]</scope>
    <source>
        <strain evidence="2 3">CCBAS932</strain>
    </source>
</reference>
<evidence type="ECO:0008006" key="4">
    <source>
        <dbReference type="Google" id="ProtNLM"/>
    </source>
</evidence>
<dbReference type="EMBL" id="ML119153">
    <property type="protein sequence ID" value="RPB09278.1"/>
    <property type="molecule type" value="Genomic_DNA"/>
</dbReference>
<evidence type="ECO:0000256" key="1">
    <source>
        <dbReference type="SAM" id="SignalP"/>
    </source>
</evidence>
<gene>
    <name evidence="2" type="ORF">P167DRAFT_548171</name>
</gene>
<evidence type="ECO:0000313" key="2">
    <source>
        <dbReference type="EMBL" id="RPB09278.1"/>
    </source>
</evidence>
<feature type="signal peptide" evidence="1">
    <location>
        <begin position="1"/>
        <end position="22"/>
    </location>
</feature>
<evidence type="ECO:0000313" key="3">
    <source>
        <dbReference type="Proteomes" id="UP000277580"/>
    </source>
</evidence>
<sequence>MFKLLPLLILAILLSFTGPAAAIVGNVICETSNGSPYTSWLMYVVNVGPRGPGLCIQDNPDVNGRPGCTLCVNHGKGYLKISICGRRGSQYTYADIQESLKKLVGECTRTFAGNGKTGGKFVGQGGQATIFVHL</sequence>
<keyword evidence="1" id="KW-0732">Signal</keyword>
<accession>A0A3N4KIP7</accession>
<organism evidence="2 3">
    <name type="scientific">Morchella conica CCBAS932</name>
    <dbReference type="NCBI Taxonomy" id="1392247"/>
    <lineage>
        <taxon>Eukaryota</taxon>
        <taxon>Fungi</taxon>
        <taxon>Dikarya</taxon>
        <taxon>Ascomycota</taxon>
        <taxon>Pezizomycotina</taxon>
        <taxon>Pezizomycetes</taxon>
        <taxon>Pezizales</taxon>
        <taxon>Morchellaceae</taxon>
        <taxon>Morchella</taxon>
    </lineage>
</organism>
<dbReference type="AlphaFoldDB" id="A0A3N4KIP7"/>
<keyword evidence="3" id="KW-1185">Reference proteome</keyword>
<protein>
    <recommendedName>
        <fullName evidence="4">Secreted protein</fullName>
    </recommendedName>
</protein>